<evidence type="ECO:0000256" key="6">
    <source>
        <dbReference type="ARBA" id="ARBA00023027"/>
    </source>
</evidence>
<dbReference type="GO" id="GO:0006633">
    <property type="term" value="P:fatty acid biosynthetic process"/>
    <property type="evidence" value="ECO:0007669"/>
    <property type="project" value="UniProtKB-UniPathway"/>
</dbReference>
<feature type="active site" description="Proton acceptor" evidence="10">
    <location>
        <position position="154"/>
    </location>
</feature>
<dbReference type="OrthoDB" id="9803628at2"/>
<feature type="binding site" evidence="12">
    <location>
        <begin position="63"/>
        <end position="64"/>
    </location>
    <ligand>
        <name>NAD(+)</name>
        <dbReference type="ChEBI" id="CHEBI:57540"/>
    </ligand>
</feature>
<evidence type="ECO:0000256" key="7">
    <source>
        <dbReference type="ARBA" id="ARBA00023098"/>
    </source>
</evidence>
<evidence type="ECO:0000256" key="5">
    <source>
        <dbReference type="ARBA" id="ARBA00023002"/>
    </source>
</evidence>
<keyword evidence="4" id="KW-0276">Fatty acid metabolism</keyword>
<dbReference type="InterPro" id="IPR014358">
    <property type="entry name" value="Enoyl-ACP_Rdtase_NADH"/>
</dbReference>
<dbReference type="PIRSF" id="PIRSF000094">
    <property type="entry name" value="Enoyl-ACP_rdct"/>
    <property type="match status" value="1"/>
</dbReference>
<evidence type="ECO:0000313" key="16">
    <source>
        <dbReference type="Proteomes" id="UP000037800"/>
    </source>
</evidence>
<dbReference type="EMBL" id="JNOC01000029">
    <property type="protein sequence ID" value="KPH55915.1"/>
    <property type="molecule type" value="Genomic_DNA"/>
</dbReference>
<organism evidence="14 17">
    <name type="scientific">Helicobacter pullorum</name>
    <dbReference type="NCBI Taxonomy" id="35818"/>
    <lineage>
        <taxon>Bacteria</taxon>
        <taxon>Pseudomonadati</taxon>
        <taxon>Campylobacterota</taxon>
        <taxon>Epsilonproteobacteria</taxon>
        <taxon>Campylobacterales</taxon>
        <taxon>Helicobacteraceae</taxon>
        <taxon>Helicobacter</taxon>
    </lineage>
</organism>
<dbReference type="EMBL" id="UGJF01000001">
    <property type="protein sequence ID" value="STQ87434.1"/>
    <property type="molecule type" value="Genomic_DNA"/>
</dbReference>
<dbReference type="Proteomes" id="UP000255269">
    <property type="component" value="Unassembled WGS sequence"/>
</dbReference>
<dbReference type="FunFam" id="3.40.50.720:FF:000054">
    <property type="entry name" value="Enoyl-[acyl-carrier-protein] reductase [NADH]"/>
    <property type="match status" value="1"/>
</dbReference>
<evidence type="ECO:0000256" key="1">
    <source>
        <dbReference type="ARBA" id="ARBA00005194"/>
    </source>
</evidence>
<evidence type="ECO:0000256" key="12">
    <source>
        <dbReference type="PIRSR" id="PIRSR000094-3"/>
    </source>
</evidence>
<dbReference type="RefSeq" id="WP_005021318.1">
    <property type="nucleotide sequence ID" value="NZ_CABKNZ010000043.1"/>
</dbReference>
<dbReference type="Gene3D" id="1.10.8.400">
    <property type="entry name" value="Enoyl acyl carrier protein reductase"/>
    <property type="match status" value="1"/>
</dbReference>
<comment type="pathway">
    <text evidence="1">Lipid metabolism; fatty acid biosynthesis.</text>
</comment>
<evidence type="ECO:0000256" key="9">
    <source>
        <dbReference type="PIRNR" id="PIRNR000094"/>
    </source>
</evidence>
<evidence type="ECO:0000313" key="15">
    <source>
        <dbReference type="EMBL" id="STQ87434.1"/>
    </source>
</evidence>
<dbReference type="EC" id="1.3.1.9" evidence="9"/>
<dbReference type="SUPFAM" id="SSF51735">
    <property type="entry name" value="NAD(P)-binding Rossmann-fold domains"/>
    <property type="match status" value="1"/>
</dbReference>
<feature type="binding site" evidence="12">
    <location>
        <position position="12"/>
    </location>
    <ligand>
        <name>NAD(+)</name>
        <dbReference type="ChEBI" id="CHEBI:57540"/>
    </ligand>
</feature>
<evidence type="ECO:0000313" key="14">
    <source>
        <dbReference type="EMBL" id="KPH55915.1"/>
    </source>
</evidence>
<evidence type="ECO:0000256" key="8">
    <source>
        <dbReference type="ARBA" id="ARBA00023160"/>
    </source>
</evidence>
<dbReference type="GO" id="GO:0004318">
    <property type="term" value="F:enoyl-[acyl-carrier-protein] reductase (NADH) activity"/>
    <property type="evidence" value="ECO:0007669"/>
    <property type="project" value="UniProtKB-EC"/>
</dbReference>
<accession>A0A0N1EBI0</accession>
<keyword evidence="3 9" id="KW-0444">Lipid biosynthesis</keyword>
<dbReference type="PANTHER" id="PTHR43159:SF2">
    <property type="entry name" value="ENOYL-[ACYL-CARRIER-PROTEIN] REDUCTASE [NADH], CHLOROPLASTIC"/>
    <property type="match status" value="1"/>
</dbReference>
<comment type="catalytic activity">
    <reaction evidence="9">
        <text>a 2,3-saturated acyl-[ACP] + NAD(+) = a (2E)-enoyl-[ACP] + NADH + H(+)</text>
        <dbReference type="Rhea" id="RHEA:10240"/>
        <dbReference type="Rhea" id="RHEA-COMP:9925"/>
        <dbReference type="Rhea" id="RHEA-COMP:9926"/>
        <dbReference type="ChEBI" id="CHEBI:15378"/>
        <dbReference type="ChEBI" id="CHEBI:57540"/>
        <dbReference type="ChEBI" id="CHEBI:57945"/>
        <dbReference type="ChEBI" id="CHEBI:78784"/>
        <dbReference type="ChEBI" id="CHEBI:78785"/>
        <dbReference type="EC" id="1.3.1.9"/>
    </reaction>
</comment>
<protein>
    <recommendedName>
        <fullName evidence="9">Enoyl-[acyl-carrier-protein] reductase [NADH]</fullName>
        <ecNumber evidence="9">1.3.1.9</ecNumber>
    </recommendedName>
</protein>
<dbReference type="PANTHER" id="PTHR43159">
    <property type="entry name" value="ENOYL-[ACYL-CARRIER-PROTEIN] REDUCTASE"/>
    <property type="match status" value="1"/>
</dbReference>
<feature type="binding site" evidence="12">
    <location>
        <begin position="190"/>
        <end position="194"/>
    </location>
    <ligand>
        <name>NAD(+)</name>
        <dbReference type="ChEBI" id="CHEBI:57540"/>
    </ligand>
</feature>
<dbReference type="CDD" id="cd05372">
    <property type="entry name" value="ENR_SDR"/>
    <property type="match status" value="1"/>
</dbReference>
<evidence type="ECO:0000256" key="4">
    <source>
        <dbReference type="ARBA" id="ARBA00022832"/>
    </source>
</evidence>
<dbReference type="UniPathway" id="UPA00094"/>
<evidence type="ECO:0000313" key="17">
    <source>
        <dbReference type="Proteomes" id="UP000037997"/>
    </source>
</evidence>
<dbReference type="PATRIC" id="fig|35818.10.peg.150"/>
<keyword evidence="5 9" id="KW-0560">Oxidoreductase</keyword>
<dbReference type="Proteomes" id="UP000037800">
    <property type="component" value="Unassembled WGS sequence"/>
</dbReference>
<feature type="binding site" evidence="12">
    <location>
        <position position="161"/>
    </location>
    <ligand>
        <name>NAD(+)</name>
        <dbReference type="ChEBI" id="CHEBI:57540"/>
    </ligand>
</feature>
<keyword evidence="6 9" id="KW-0520">NAD</keyword>
<evidence type="ECO:0000256" key="11">
    <source>
        <dbReference type="PIRSR" id="PIRSR000094-2"/>
    </source>
</evidence>
<evidence type="ECO:0000313" key="18">
    <source>
        <dbReference type="Proteomes" id="UP000255269"/>
    </source>
</evidence>
<dbReference type="PRINTS" id="PR00081">
    <property type="entry name" value="GDHRDH"/>
</dbReference>
<name>A0A0N1EBI0_9HELI</name>
<dbReference type="STRING" id="35818.HPU229336_00610"/>
<dbReference type="FunFam" id="1.10.8.400:FF:000001">
    <property type="entry name" value="Enoyl-[acyl-carrier-protein] reductase [NADH]"/>
    <property type="match status" value="1"/>
</dbReference>
<evidence type="ECO:0000256" key="3">
    <source>
        <dbReference type="ARBA" id="ARBA00022516"/>
    </source>
</evidence>
<sequence>MIMQGKKGLIVGVANNKSIAYGITKACKEQGATIALTYMNESIQKRVLPIAQEIQSPYVYELDVSKKEHFAALREQIKKDFGTLDFLVHSVAFAPKEALDGSFLETSKEAFNIAMEISVYSLIELCRELEPILAPNASILTLSYLGSVKHVAHYNVMGVAKAALESSVRYLAHDLGVKGIRVNAISAGPIRTLAASGIGDFKFILNWNEANSPLRKNVSIEEVGNSAMYLLSPLGSAVTGEIHYVDCGYNIMGMAAVEEIDGKASLVWDRVK</sequence>
<dbReference type="InterPro" id="IPR036291">
    <property type="entry name" value="NAD(P)-bd_dom_sf"/>
</dbReference>
<gene>
    <name evidence="15" type="primary">fabI</name>
    <name evidence="14" type="ORF">HPU229334_05110</name>
    <name evidence="13" type="ORF">HPU229336_00610</name>
    <name evidence="15" type="ORF">NCTC13156_00252</name>
</gene>
<keyword evidence="7" id="KW-0443">Lipid metabolism</keyword>
<dbReference type="EMBL" id="JNUR01000014">
    <property type="protein sequence ID" value="KPH50688.1"/>
    <property type="molecule type" value="Genomic_DNA"/>
</dbReference>
<feature type="active site" description="Proton acceptor" evidence="10">
    <location>
        <position position="144"/>
    </location>
</feature>
<dbReference type="Pfam" id="PF13561">
    <property type="entry name" value="adh_short_C2"/>
    <property type="match status" value="1"/>
</dbReference>
<dbReference type="GeneID" id="93197133"/>
<comment type="similarity">
    <text evidence="2 9">Belongs to the short-chain dehydrogenases/reductases (SDR) family. FabI subfamily.</text>
</comment>
<evidence type="ECO:0000313" key="13">
    <source>
        <dbReference type="EMBL" id="KPH50688.1"/>
    </source>
</evidence>
<reference evidence="15 18" key="2">
    <citation type="submission" date="2018-06" db="EMBL/GenBank/DDBJ databases">
        <authorList>
            <consortium name="Pathogen Informatics"/>
            <person name="Doyle S."/>
        </authorList>
    </citation>
    <scope>NUCLEOTIDE SEQUENCE [LARGE SCALE GENOMIC DNA]</scope>
    <source>
        <strain evidence="15 18">NCTC13156</strain>
    </source>
</reference>
<dbReference type="InterPro" id="IPR002347">
    <property type="entry name" value="SDR_fam"/>
</dbReference>
<evidence type="ECO:0000256" key="2">
    <source>
        <dbReference type="ARBA" id="ARBA00009233"/>
    </source>
</evidence>
<dbReference type="AlphaFoldDB" id="A0A0N1EBI0"/>
<proteinExistence type="inferred from homology"/>
<evidence type="ECO:0000256" key="10">
    <source>
        <dbReference type="PIRSR" id="PIRSR000094-1"/>
    </source>
</evidence>
<feature type="binding site" evidence="11">
    <location>
        <position position="94"/>
    </location>
    <ligand>
        <name>substrate</name>
    </ligand>
</feature>
<feature type="binding site" evidence="12">
    <location>
        <begin position="18"/>
        <end position="19"/>
    </location>
    <ligand>
        <name>NAD(+)</name>
        <dbReference type="ChEBI" id="CHEBI:57540"/>
    </ligand>
</feature>
<dbReference type="Gene3D" id="3.40.50.720">
    <property type="entry name" value="NAD(P)-binding Rossmann-like Domain"/>
    <property type="match status" value="1"/>
</dbReference>
<feature type="binding site" evidence="12">
    <location>
        <position position="91"/>
    </location>
    <ligand>
        <name>NAD(+)</name>
        <dbReference type="ChEBI" id="CHEBI:57540"/>
    </ligand>
</feature>
<dbReference type="Proteomes" id="UP000037997">
    <property type="component" value="Unassembled WGS sequence"/>
</dbReference>
<keyword evidence="8 9" id="KW-0275">Fatty acid biosynthesis</keyword>
<reference evidence="16 17" key="1">
    <citation type="submission" date="2014-06" db="EMBL/GenBank/DDBJ databases">
        <title>Helicobacter pullorum isolates in fresh chicken meat - phenotypic and genotypic features.</title>
        <authorList>
            <person name="Borges V."/>
            <person name="Santos A."/>
            <person name="Correia C.B."/>
            <person name="Saraiva M."/>
            <person name="Menard A."/>
            <person name="Vieira L."/>
            <person name="Sampaio D.A."/>
            <person name="Gomes J.P."/>
            <person name="Oleastro M."/>
        </authorList>
    </citation>
    <scope>NUCLEOTIDE SEQUENCE [LARGE SCALE GENOMIC DNA]</scope>
    <source>
        <strain evidence="14 17">229334/12</strain>
        <strain evidence="13 16">229336/12</strain>
    </source>
</reference>
<dbReference type="NCBIfam" id="NF006266">
    <property type="entry name" value="PRK08415.1"/>
    <property type="match status" value="1"/>
</dbReference>